<feature type="region of interest" description="Disordered" evidence="1">
    <location>
        <begin position="375"/>
        <end position="397"/>
    </location>
</feature>
<dbReference type="Proteomes" id="UP000030763">
    <property type="component" value="Unassembled WGS sequence"/>
</dbReference>
<dbReference type="OMA" id="SASMERW"/>
<feature type="compositionally biased region" description="Polar residues" evidence="1">
    <location>
        <begin position="701"/>
        <end position="712"/>
    </location>
</feature>
<feature type="region of interest" description="Disordered" evidence="1">
    <location>
        <begin position="694"/>
        <end position="742"/>
    </location>
</feature>
<feature type="transmembrane region" description="Helical" evidence="2">
    <location>
        <begin position="67"/>
        <end position="87"/>
    </location>
</feature>
<feature type="chain" id="PRO_5004674590" evidence="3">
    <location>
        <begin position="22"/>
        <end position="1435"/>
    </location>
</feature>
<sequence length="1435" mass="156420">MNLVFLVVALAAVGHQAHVKASPPNNDGSAAYSIANEKAGVFGAHSFSLEKHVQHRSGTRLWKGSSLGLVMTIPVLTVVFLLFFCFMRLNKNNGHSISTQSRRLSSERLSPCSPDGGAEGELYPSSPGSGLNSSHDKQLKKLQLSVLDSEALTTEEIASIEEAGRVLQRVLDEAEGLEIQLASLHSSYMQHKKMMQQTLERKGPETISERKKLESRLNEIRNRIEMVKGSLHWRKQKSRSMIWTEQQELGELLLRAKYFASGRKLTPAAAAALVSRDIVFGYKATEVFDDAARFALGAMVKRLTDEGRACEELLAAEDRFLSKEEEQRVRRALGELDTMMTQLCLLESAYGPSGHRQPILEIRQKLERLEGKLTQQPKPHMPASRKVVKPTGGSLLHGEMRQTLNPLATAARSRWSIAGGYALGGRQPSRMSMPSLSGSSGSQSVRVPALGTRGRRASVAAYGTLPRGSTALPSLPAMWSQNQLDTRRAPSLSMPLQHQRTVTRGEDSGTSAFAEQFLQLLAQQRPLASSNQQAVVPPAPQYKLHAESLSPTRSFTPSSQGAFAKPALVSSPYSEYGTPSPQTFPEQHAAIPRPQLAKQQAIYGTLPRQPVPRQQAADLPEPPSPIGYRSRSSSRRSLHKPQLGVIPEEPIQLYSDYGTLPRHTTFRSRLPDDQYPENHASSQAHIRLPITDHQQRLDPPSSLQQPAHQLQPQEAEEVSAQTSPQSLPQQHHDPSSSPLQSVHERQPLYEEIPAVISSQSAQHTTHIPLTPEQPTQPSTASLSAATSPKTPDDMKESGKSSGKKKQSKQSKSSKGGEHRPELGADDRPSSKSKKSWLLGWKRKGKKRPHLELPSPPSAALSQGPLRPIADPPTSTPVAMPSQRIESHPPAASEAPFPPVQRVHEHSSPLPSPASSASPSEAMKTELHSKPASSLYLNRPALSASAEPSPSKHEGPSSQEPNASATGPTEANDESPEWALASGPSLEILKPDHIEEVDALLPVASQPLPQDELELPASPAETNAESPDWTLPSTPSLESLQQDHNGELNALLPVSSQQWTQDELEIPTEVTAASDAELHTLPVDTPHLSASSSTAAVSADDYWVLLPKSVVESGGMGNTPADGVPAKDTPPPSLEDMQRQHGDSPVLPREPIPPTGPHSTPPGEGPTTPEHLPSPKDKLSDETSSATEEEVKKLTERIEEFAKRAEQVAESVKQRSDSLKESEELYFRGNALVKSASKAITSSFVDTDIAGKIQHLVEHCKSLCSNFQESSRMWRQKMSELDDALASKVKDLQNYRQTAATTLPQWDVLENLESLQAGLKEARSLLKDLSTLGQNFAKRLDLHSLLQHAGETIHSAEAELFSVAGLCASKYAKALREGRQDGSDSFLSAGQMGDKDNLRVMATSFHTRLRLLGLARSELQELKAAIKNRQDTHSTR</sequence>
<feature type="compositionally biased region" description="Basic residues" evidence="1">
    <location>
        <begin position="830"/>
        <end position="848"/>
    </location>
</feature>
<feature type="region of interest" description="Disordered" evidence="1">
    <location>
        <begin position="612"/>
        <end position="650"/>
    </location>
</feature>
<dbReference type="RefSeq" id="XP_013335105.1">
    <property type="nucleotide sequence ID" value="XM_013479651.1"/>
</dbReference>
<name>U6M7K4_EIMMA</name>
<dbReference type="VEuPathDB" id="ToxoDB:EMWEY_00015860"/>
<keyword evidence="2" id="KW-1133">Transmembrane helix</keyword>
<feature type="compositionally biased region" description="Low complexity" evidence="1">
    <location>
        <begin position="428"/>
        <end position="446"/>
    </location>
</feature>
<evidence type="ECO:0000256" key="3">
    <source>
        <dbReference type="SAM" id="SignalP"/>
    </source>
</evidence>
<reference evidence="4" key="1">
    <citation type="submission" date="2013-10" db="EMBL/GenBank/DDBJ databases">
        <title>Genomic analysis of the causative agents of coccidiosis in chickens.</title>
        <authorList>
            <person name="Reid A.J."/>
            <person name="Blake D."/>
            <person name="Billington K."/>
            <person name="Browne H."/>
            <person name="Dunn M."/>
            <person name="Hung S."/>
            <person name="Kawahara F."/>
            <person name="Miranda-Saavedra D."/>
            <person name="Mourier T."/>
            <person name="Nagra H."/>
            <person name="Otto T.D."/>
            <person name="Rawlings N."/>
            <person name="Sanchez A."/>
            <person name="Sanders M."/>
            <person name="Subramaniam C."/>
            <person name="Tay Y."/>
            <person name="Dear P."/>
            <person name="Doerig C."/>
            <person name="Gruber A."/>
            <person name="Parkinson J."/>
            <person name="Shirley M."/>
            <person name="Wan K.L."/>
            <person name="Berriman M."/>
            <person name="Tomley F."/>
            <person name="Pain A."/>
        </authorList>
    </citation>
    <scope>NUCLEOTIDE SEQUENCE [LARGE SCALE GENOMIC DNA]</scope>
    <source>
        <strain evidence="4">Weybridge</strain>
    </source>
</reference>
<protein>
    <submittedName>
        <fullName evidence="4">Uncharacterized protein</fullName>
    </submittedName>
</protein>
<proteinExistence type="predicted"/>
<evidence type="ECO:0000313" key="4">
    <source>
        <dbReference type="EMBL" id="CDJ58459.1"/>
    </source>
</evidence>
<accession>U6M7K4</accession>
<evidence type="ECO:0000256" key="1">
    <source>
        <dbReference type="SAM" id="MobiDB-lite"/>
    </source>
</evidence>
<organism evidence="4 5">
    <name type="scientific">Eimeria maxima</name>
    <name type="common">Coccidian parasite</name>
    <dbReference type="NCBI Taxonomy" id="5804"/>
    <lineage>
        <taxon>Eukaryota</taxon>
        <taxon>Sar</taxon>
        <taxon>Alveolata</taxon>
        <taxon>Apicomplexa</taxon>
        <taxon>Conoidasida</taxon>
        <taxon>Coccidia</taxon>
        <taxon>Eucoccidiorida</taxon>
        <taxon>Eimeriorina</taxon>
        <taxon>Eimeriidae</taxon>
        <taxon>Eimeria</taxon>
    </lineage>
</organism>
<keyword evidence="5" id="KW-1185">Reference proteome</keyword>
<feature type="compositionally biased region" description="Basic and acidic residues" evidence="1">
    <location>
        <begin position="814"/>
        <end position="829"/>
    </location>
</feature>
<feature type="compositionally biased region" description="Low complexity" evidence="1">
    <location>
        <begin position="939"/>
        <end position="948"/>
    </location>
</feature>
<feature type="region of interest" description="Disordered" evidence="1">
    <location>
        <begin position="424"/>
        <end position="446"/>
    </location>
</feature>
<dbReference type="GeneID" id="25335572"/>
<reference evidence="4" key="2">
    <citation type="submission" date="2013-10" db="EMBL/GenBank/DDBJ databases">
        <authorList>
            <person name="Aslett M."/>
        </authorList>
    </citation>
    <scope>NUCLEOTIDE SEQUENCE [LARGE SCALE GENOMIC DNA]</scope>
    <source>
        <strain evidence="4">Weybridge</strain>
    </source>
</reference>
<feature type="signal peptide" evidence="3">
    <location>
        <begin position="1"/>
        <end position="21"/>
    </location>
</feature>
<feature type="compositionally biased region" description="Polar residues" evidence="1">
    <location>
        <begin position="955"/>
        <end position="968"/>
    </location>
</feature>
<feature type="compositionally biased region" description="Polar residues" evidence="1">
    <location>
        <begin position="719"/>
        <end position="740"/>
    </location>
</feature>
<feature type="region of interest" description="Disordered" evidence="1">
    <location>
        <begin position="1113"/>
        <end position="1191"/>
    </location>
</feature>
<gene>
    <name evidence="4" type="ORF">EMWEY_00015860</name>
</gene>
<evidence type="ECO:0000256" key="2">
    <source>
        <dbReference type="SAM" id="Phobius"/>
    </source>
</evidence>
<feature type="compositionally biased region" description="Low complexity" evidence="1">
    <location>
        <begin position="775"/>
        <end position="789"/>
    </location>
</feature>
<keyword evidence="3" id="KW-0732">Signal</keyword>
<feature type="compositionally biased region" description="Polar residues" evidence="1">
    <location>
        <begin position="758"/>
        <end position="767"/>
    </location>
</feature>
<feature type="region of interest" description="Disordered" evidence="1">
    <location>
        <begin position="97"/>
        <end position="135"/>
    </location>
</feature>
<dbReference type="EMBL" id="HG719661">
    <property type="protein sequence ID" value="CDJ58459.1"/>
    <property type="molecule type" value="Genomic_DNA"/>
</dbReference>
<keyword evidence="2" id="KW-0472">Membrane</keyword>
<evidence type="ECO:0000313" key="5">
    <source>
        <dbReference type="Proteomes" id="UP000030763"/>
    </source>
</evidence>
<keyword evidence="2" id="KW-0812">Transmembrane</keyword>
<feature type="region of interest" description="Disordered" evidence="1">
    <location>
        <begin position="758"/>
        <end position="1040"/>
    </location>
</feature>
<feature type="compositionally biased region" description="Pro residues" evidence="1">
    <location>
        <begin position="1147"/>
        <end position="1163"/>
    </location>
</feature>
<feature type="compositionally biased region" description="Polar residues" evidence="1">
    <location>
        <begin position="1019"/>
        <end position="1040"/>
    </location>
</feature>